<dbReference type="RefSeq" id="WP_139277105.1">
    <property type="nucleotide sequence ID" value="NZ_FQVT01000011.1"/>
</dbReference>
<sequence length="120" mass="13709">MKTKAYISILLVAVFLMKFVAIEANVLNVIYSGDNIVFVDLYCKKENGQKDSKEFPRLAQADQKTLHSISVEGYCTPQFQFELSSWEAGDLEPIRVHTEHATQKLSYRYLEHSSPPPRQA</sequence>
<dbReference type="AlphaFoldDB" id="A0A1M5JJC6"/>
<dbReference type="EMBL" id="FQVT01000011">
    <property type="protein sequence ID" value="SHG40631.1"/>
    <property type="molecule type" value="Genomic_DNA"/>
</dbReference>
<evidence type="ECO:0000313" key="1">
    <source>
        <dbReference type="EMBL" id="SHG40631.1"/>
    </source>
</evidence>
<evidence type="ECO:0000313" key="2">
    <source>
        <dbReference type="Proteomes" id="UP000183945"/>
    </source>
</evidence>
<proteinExistence type="predicted"/>
<dbReference type="OrthoDB" id="1439895at2"/>
<keyword evidence="2" id="KW-1185">Reference proteome</keyword>
<name>A0A1M5JJC6_SALEC</name>
<accession>A0A1M5JJC6</accession>
<dbReference type="Proteomes" id="UP000183945">
    <property type="component" value="Unassembled WGS sequence"/>
</dbReference>
<organism evidence="1 2">
    <name type="scientific">Salegentibacter echinorum</name>
    <dbReference type="NCBI Taxonomy" id="1073325"/>
    <lineage>
        <taxon>Bacteria</taxon>
        <taxon>Pseudomonadati</taxon>
        <taxon>Bacteroidota</taxon>
        <taxon>Flavobacteriia</taxon>
        <taxon>Flavobacteriales</taxon>
        <taxon>Flavobacteriaceae</taxon>
        <taxon>Salegentibacter</taxon>
    </lineage>
</organism>
<gene>
    <name evidence="1" type="ORF">SAMN05444483_11138</name>
</gene>
<protein>
    <submittedName>
        <fullName evidence="1">Uncharacterized protein</fullName>
    </submittedName>
</protein>
<reference evidence="2" key="1">
    <citation type="submission" date="2016-11" db="EMBL/GenBank/DDBJ databases">
        <authorList>
            <person name="Varghese N."/>
            <person name="Submissions S."/>
        </authorList>
    </citation>
    <scope>NUCLEOTIDE SEQUENCE [LARGE SCALE GENOMIC DNA]</scope>
    <source>
        <strain evidence="2">DSM 24579</strain>
    </source>
</reference>